<dbReference type="PANTHER" id="PTHR22838">
    <property type="entry name" value="WD REPEAT PROTEIN 26-RELATED"/>
    <property type="match status" value="1"/>
</dbReference>
<evidence type="ECO:0000256" key="2">
    <source>
        <dbReference type="ARBA" id="ARBA00022737"/>
    </source>
</evidence>
<dbReference type="PRINTS" id="PR00320">
    <property type="entry name" value="GPROTEINBRPT"/>
</dbReference>
<dbReference type="OMA" id="GHISGCV"/>
<dbReference type="InterPro" id="IPR015943">
    <property type="entry name" value="WD40/YVTN_repeat-like_dom_sf"/>
</dbReference>
<keyword evidence="7" id="KW-1185">Reference proteome</keyword>
<sequence length="591" mass="64983">MDRIPASNGHTNGNGLSSPIANGSSPLGNGVQKHGSSIARVSLPGSTLYDDSYIDRQEFVRLVIQSLRDVGYIESAATLEAESGYSLEAPEVSEFRQYILNASWGSAEALLVRLGVADEESLWEARFLIGQQKYLELLEARKTAAALQVLRNELAPLNVDPDQLHLLSSLMMSSDPEDLRRRAGWDGASGASRQQLLAELQRQSFYSSYFDAFPRVTTMILEVHADEVWNIAWSHNGEYLASASKDKTAIIWRIGSESEPSMRECAPELILRDHPYSVGCVAWSRDDAILLTSADHLIKMWDARSGICLRTLDAHSETVSALTWLPDGSGFISGGLDRKIILWDAEGKQRDSWGITAMRVTDLAVSPDFSRLVSVGMDYVAPTPPAHEFEHGHGRDTSPPISGSGNGASIANVPRSPENWMIIYDLASKQMESSIRLDGELTSIKISDDSRYALFNRSPDEIHLWDLAAGQLVRKLTGQRQEHNVIRSCFGGIDGNFIVSGSEDGNVYVWHRDSGSLLEVLSGHGEGSVNSVAWNPRNERMFASCSDDNTIRIWEVPPTDAFELSSGRADYSQLEPSGKGKGKVNQQWDGA</sequence>
<dbReference type="GO" id="GO:0043161">
    <property type="term" value="P:proteasome-mediated ubiquitin-dependent protein catabolic process"/>
    <property type="evidence" value="ECO:0007669"/>
    <property type="project" value="TreeGrafter"/>
</dbReference>
<dbReference type="CDD" id="cd00200">
    <property type="entry name" value="WD40"/>
    <property type="match status" value="1"/>
</dbReference>
<keyword evidence="2" id="KW-0677">Repeat</keyword>
<evidence type="ECO:0000256" key="1">
    <source>
        <dbReference type="ARBA" id="ARBA00022574"/>
    </source>
</evidence>
<gene>
    <name evidence="6" type="ORF">SERLA73DRAFT_113151</name>
</gene>
<dbReference type="HOGENOM" id="CLU_000288_57_25_1"/>
<dbReference type="STRING" id="936435.F8Q7K4"/>
<feature type="repeat" description="WD" evidence="3">
    <location>
        <begin position="312"/>
        <end position="344"/>
    </location>
</feature>
<evidence type="ECO:0000313" key="7">
    <source>
        <dbReference type="Proteomes" id="UP000008063"/>
    </source>
</evidence>
<dbReference type="eggNOG" id="KOG0293">
    <property type="taxonomic scope" value="Eukaryota"/>
</dbReference>
<dbReference type="InParanoid" id="F8Q7K4"/>
<proteinExistence type="predicted"/>
<dbReference type="InterPro" id="IPR051350">
    <property type="entry name" value="WD_repeat-ST_regulator"/>
</dbReference>
<dbReference type="SMART" id="SM00320">
    <property type="entry name" value="WD40"/>
    <property type="match status" value="6"/>
</dbReference>
<feature type="repeat" description="WD" evidence="3">
    <location>
        <begin position="221"/>
        <end position="262"/>
    </location>
</feature>
<dbReference type="InterPro" id="IPR020472">
    <property type="entry name" value="WD40_PAC1"/>
</dbReference>
<dbReference type="InterPro" id="IPR001680">
    <property type="entry name" value="WD40_rpt"/>
</dbReference>
<dbReference type="FunCoup" id="F8Q7K4">
    <property type="interactions" value="252"/>
</dbReference>
<accession>F8Q7K4</accession>
<name>F8Q7K4_SERL3</name>
<dbReference type="InterPro" id="IPR006595">
    <property type="entry name" value="CTLH_C"/>
</dbReference>
<dbReference type="InterPro" id="IPR019775">
    <property type="entry name" value="WD40_repeat_CS"/>
</dbReference>
<feature type="repeat" description="WD" evidence="3">
    <location>
        <begin position="526"/>
        <end position="556"/>
    </location>
</feature>
<feature type="region of interest" description="Disordered" evidence="4">
    <location>
        <begin position="569"/>
        <end position="591"/>
    </location>
</feature>
<dbReference type="PROSITE" id="PS50896">
    <property type="entry name" value="LISH"/>
    <property type="match status" value="1"/>
</dbReference>
<dbReference type="InterPro" id="IPR036322">
    <property type="entry name" value="WD40_repeat_dom_sf"/>
</dbReference>
<feature type="region of interest" description="Disordered" evidence="4">
    <location>
        <begin position="1"/>
        <end position="33"/>
    </location>
</feature>
<evidence type="ECO:0000259" key="5">
    <source>
        <dbReference type="PROSITE" id="PS50897"/>
    </source>
</evidence>
<dbReference type="OrthoDB" id="972532at2759"/>
<feature type="repeat" description="WD" evidence="3">
    <location>
        <begin position="494"/>
        <end position="520"/>
    </location>
</feature>
<feature type="domain" description="CTLH" evidence="5">
    <location>
        <begin position="88"/>
        <end position="145"/>
    </location>
</feature>
<organism evidence="7">
    <name type="scientific">Serpula lacrymans var. lacrymans (strain S7.3)</name>
    <name type="common">Dry rot fungus</name>
    <dbReference type="NCBI Taxonomy" id="936435"/>
    <lineage>
        <taxon>Eukaryota</taxon>
        <taxon>Fungi</taxon>
        <taxon>Dikarya</taxon>
        <taxon>Basidiomycota</taxon>
        <taxon>Agaricomycotina</taxon>
        <taxon>Agaricomycetes</taxon>
        <taxon>Agaricomycetidae</taxon>
        <taxon>Boletales</taxon>
        <taxon>Coniophorineae</taxon>
        <taxon>Serpulaceae</taxon>
        <taxon>Serpula</taxon>
    </lineage>
</organism>
<evidence type="ECO:0000313" key="6">
    <source>
        <dbReference type="EMBL" id="EGN95542.1"/>
    </source>
</evidence>
<dbReference type="PROSITE" id="PS50897">
    <property type="entry name" value="CTLH"/>
    <property type="match status" value="1"/>
</dbReference>
<dbReference type="SUPFAM" id="SSF50978">
    <property type="entry name" value="WD40 repeat-like"/>
    <property type="match status" value="1"/>
</dbReference>
<evidence type="ECO:0000256" key="3">
    <source>
        <dbReference type="PROSITE-ProRule" id="PRU00221"/>
    </source>
</evidence>
<dbReference type="PANTHER" id="PTHR22838:SF0">
    <property type="entry name" value="WD REPEAT-CONTAINING PROTEIN 26"/>
    <property type="match status" value="1"/>
</dbReference>
<dbReference type="Proteomes" id="UP000008063">
    <property type="component" value="Unassembled WGS sequence"/>
</dbReference>
<dbReference type="GO" id="GO:0034657">
    <property type="term" value="C:GID complex"/>
    <property type="evidence" value="ECO:0007669"/>
    <property type="project" value="TreeGrafter"/>
</dbReference>
<dbReference type="Gene3D" id="2.130.10.10">
    <property type="entry name" value="YVTN repeat-like/Quinoprotein amine dehydrogenase"/>
    <property type="match status" value="2"/>
</dbReference>
<protein>
    <recommendedName>
        <fullName evidence="5">CTLH domain-containing protein</fullName>
    </recommendedName>
</protein>
<evidence type="ECO:0000256" key="4">
    <source>
        <dbReference type="SAM" id="MobiDB-lite"/>
    </source>
</evidence>
<dbReference type="AlphaFoldDB" id="F8Q7K4"/>
<dbReference type="PROSITE" id="PS50294">
    <property type="entry name" value="WD_REPEATS_REGION"/>
    <property type="match status" value="3"/>
</dbReference>
<dbReference type="PROSITE" id="PS00678">
    <property type="entry name" value="WD_REPEATS_1"/>
    <property type="match status" value="1"/>
</dbReference>
<reference evidence="7" key="1">
    <citation type="journal article" date="2011" name="Science">
        <title>The plant cell wall-decomposing machinery underlies the functional diversity of forest fungi.</title>
        <authorList>
            <person name="Eastwood D.C."/>
            <person name="Floudas D."/>
            <person name="Binder M."/>
            <person name="Majcherczyk A."/>
            <person name="Schneider P."/>
            <person name="Aerts A."/>
            <person name="Asiegbu F.O."/>
            <person name="Baker S.E."/>
            <person name="Barry K."/>
            <person name="Bendiksby M."/>
            <person name="Blumentritt M."/>
            <person name="Coutinho P.M."/>
            <person name="Cullen D."/>
            <person name="de Vries R.P."/>
            <person name="Gathman A."/>
            <person name="Goodell B."/>
            <person name="Henrissat B."/>
            <person name="Ihrmark K."/>
            <person name="Kauserud H."/>
            <person name="Kohler A."/>
            <person name="LaButti K."/>
            <person name="Lapidus A."/>
            <person name="Lavin J.L."/>
            <person name="Lee Y.-H."/>
            <person name="Lindquist E."/>
            <person name="Lilly W."/>
            <person name="Lucas S."/>
            <person name="Morin E."/>
            <person name="Murat C."/>
            <person name="Oguiza J.A."/>
            <person name="Park J."/>
            <person name="Pisabarro A.G."/>
            <person name="Riley R."/>
            <person name="Rosling A."/>
            <person name="Salamov A."/>
            <person name="Schmidt O."/>
            <person name="Schmutz J."/>
            <person name="Skrede I."/>
            <person name="Stenlid J."/>
            <person name="Wiebenga A."/>
            <person name="Xie X."/>
            <person name="Kuees U."/>
            <person name="Hibbett D.S."/>
            <person name="Hoffmeister D."/>
            <person name="Hoegberg N."/>
            <person name="Martin F."/>
            <person name="Grigoriev I.V."/>
            <person name="Watkinson S.C."/>
        </authorList>
    </citation>
    <scope>NUCLEOTIDE SEQUENCE [LARGE SCALE GENOMIC DNA]</scope>
    <source>
        <strain evidence="7">strain S7.3</strain>
    </source>
</reference>
<dbReference type="Pfam" id="PF23627">
    <property type="entry name" value="LisH_WDR26"/>
    <property type="match status" value="1"/>
</dbReference>
<feature type="compositionally biased region" description="Polar residues" evidence="4">
    <location>
        <begin position="8"/>
        <end position="27"/>
    </location>
</feature>
<keyword evidence="1 3" id="KW-0853">WD repeat</keyword>
<dbReference type="Pfam" id="PF00400">
    <property type="entry name" value="WD40"/>
    <property type="match status" value="5"/>
</dbReference>
<dbReference type="InterPro" id="IPR006594">
    <property type="entry name" value="LisH"/>
</dbReference>
<dbReference type="EMBL" id="GL945485">
    <property type="protein sequence ID" value="EGN95542.1"/>
    <property type="molecule type" value="Genomic_DNA"/>
</dbReference>
<dbReference type="PROSITE" id="PS50082">
    <property type="entry name" value="WD_REPEATS_2"/>
    <property type="match status" value="5"/>
</dbReference>
<feature type="repeat" description="WD" evidence="3">
    <location>
        <begin position="271"/>
        <end position="311"/>
    </location>
</feature>